<dbReference type="Pfam" id="PF04722">
    <property type="entry name" value="Ssu72"/>
    <property type="match status" value="1"/>
</dbReference>
<dbReference type="EnsemblProtists" id="PYU1_T008362">
    <property type="protein sequence ID" value="PYU1_T008362"/>
    <property type="gene ID" value="PYU1_G008346"/>
</dbReference>
<evidence type="ECO:0000256" key="3">
    <source>
        <dbReference type="ARBA" id="ARBA00022664"/>
    </source>
</evidence>
<evidence type="ECO:0000256" key="5">
    <source>
        <dbReference type="ARBA" id="ARBA00022912"/>
    </source>
</evidence>
<accession>K3WTR6</accession>
<organism evidence="10 11">
    <name type="scientific">Globisporangium ultimum (strain ATCC 200006 / CBS 805.95 / DAOM BR144)</name>
    <name type="common">Pythium ultimum</name>
    <dbReference type="NCBI Taxonomy" id="431595"/>
    <lineage>
        <taxon>Eukaryota</taxon>
        <taxon>Sar</taxon>
        <taxon>Stramenopiles</taxon>
        <taxon>Oomycota</taxon>
        <taxon>Peronosporomycetes</taxon>
        <taxon>Pythiales</taxon>
        <taxon>Pythiaceae</taxon>
        <taxon>Globisporangium</taxon>
    </lineage>
</organism>
<dbReference type="InParanoid" id="K3WTR6"/>
<keyword evidence="4 9" id="KW-0378">Hydrolase</keyword>
<dbReference type="eggNOG" id="KOG2424">
    <property type="taxonomic scope" value="Eukaryota"/>
</dbReference>
<dbReference type="OMA" id="PNCYEFG"/>
<evidence type="ECO:0000256" key="8">
    <source>
        <dbReference type="ARBA" id="ARBA00048336"/>
    </source>
</evidence>
<evidence type="ECO:0000256" key="4">
    <source>
        <dbReference type="ARBA" id="ARBA00022801"/>
    </source>
</evidence>
<evidence type="ECO:0000313" key="11">
    <source>
        <dbReference type="Proteomes" id="UP000019132"/>
    </source>
</evidence>
<keyword evidence="3 9" id="KW-0507">mRNA processing</keyword>
<reference evidence="11" key="2">
    <citation type="submission" date="2010-04" db="EMBL/GenBank/DDBJ databases">
        <authorList>
            <person name="Buell R."/>
            <person name="Hamilton J."/>
            <person name="Hostetler J."/>
        </authorList>
    </citation>
    <scope>NUCLEOTIDE SEQUENCE [LARGE SCALE GENOMIC DNA]</scope>
    <source>
        <strain evidence="11">DAOM:BR144</strain>
    </source>
</reference>
<reference evidence="10" key="3">
    <citation type="submission" date="2015-02" db="UniProtKB">
        <authorList>
            <consortium name="EnsemblProtists"/>
        </authorList>
    </citation>
    <scope>IDENTIFICATION</scope>
    <source>
        <strain evidence="10">DAOM BR144</strain>
    </source>
</reference>
<keyword evidence="11" id="KW-1185">Reference proteome</keyword>
<keyword evidence="6 9" id="KW-0539">Nucleus</keyword>
<comment type="function">
    <text evidence="9">Protein phosphatase that catalyzes the dephosphorylation of the C-terminal domain of RNA polymerase II. Plays a role in RNA processing and termination.</text>
</comment>
<dbReference type="Proteomes" id="UP000019132">
    <property type="component" value="Unassembled WGS sequence"/>
</dbReference>
<dbReference type="PANTHER" id="PTHR20383">
    <property type="entry name" value="RNA POLYMERASE II SUBUNIT A C-TERMINAL DOMAIN PHOSPHATASE"/>
    <property type="match status" value="1"/>
</dbReference>
<comment type="catalytic activity">
    <reaction evidence="8 9">
        <text>O-phospho-L-threonyl-[protein] + H2O = L-threonyl-[protein] + phosphate</text>
        <dbReference type="Rhea" id="RHEA:47004"/>
        <dbReference type="Rhea" id="RHEA-COMP:11060"/>
        <dbReference type="Rhea" id="RHEA-COMP:11605"/>
        <dbReference type="ChEBI" id="CHEBI:15377"/>
        <dbReference type="ChEBI" id="CHEBI:30013"/>
        <dbReference type="ChEBI" id="CHEBI:43474"/>
        <dbReference type="ChEBI" id="CHEBI:61977"/>
        <dbReference type="EC" id="3.1.3.16"/>
    </reaction>
</comment>
<proteinExistence type="inferred from homology"/>
<dbReference type="GO" id="GO:0005634">
    <property type="term" value="C:nucleus"/>
    <property type="evidence" value="ECO:0007669"/>
    <property type="project" value="UniProtKB-SubCell"/>
</dbReference>
<dbReference type="STRING" id="431595.K3WTR6"/>
<dbReference type="HOGENOM" id="CLU_062463_2_0_1"/>
<dbReference type="Gene3D" id="3.40.50.2300">
    <property type="match status" value="2"/>
</dbReference>
<protein>
    <recommendedName>
        <fullName evidence="9">RNA polymerase II subunit A C-terminal domain phosphatase SSU72</fullName>
        <shortName evidence="9">CTD phosphatase SSU72</shortName>
        <ecNumber evidence="9">3.1.3.16</ecNumber>
    </recommendedName>
</protein>
<dbReference type="GO" id="GO:0006397">
    <property type="term" value="P:mRNA processing"/>
    <property type="evidence" value="ECO:0007669"/>
    <property type="project" value="UniProtKB-KW"/>
</dbReference>
<sequence>MAKQQDASETEAPRWRPMFAMICVNNVNRSTAAHDHLHAAGLRVRSYGAGKCVALPGATSTSPRVFEFATPYERMHATLQKENHELFTRNGVLQMLERDIATKPCPERWQSLSNKQLQQIDVVLCLDYRMFLTVLEDLSMRIRISFKKKRLHVICLDVEDTPDDAAHGGQIALSLCQEIDDVATGKNTTTKSPGDLTEDCVKAIVMDFEKRHHLQMFYLGLRL</sequence>
<keyword evidence="5 9" id="KW-0904">Protein phosphatase</keyword>
<dbReference type="EC" id="3.1.3.16" evidence="9"/>
<evidence type="ECO:0000313" key="10">
    <source>
        <dbReference type="EnsemblProtists" id="PYU1_T008362"/>
    </source>
</evidence>
<dbReference type="InterPro" id="IPR006811">
    <property type="entry name" value="RNA_pol_II_suA"/>
</dbReference>
<evidence type="ECO:0000256" key="6">
    <source>
        <dbReference type="ARBA" id="ARBA00023242"/>
    </source>
</evidence>
<reference evidence="11" key="1">
    <citation type="journal article" date="2010" name="Genome Biol.">
        <title>Genome sequence of the necrotrophic plant pathogen Pythium ultimum reveals original pathogenicity mechanisms and effector repertoire.</title>
        <authorList>
            <person name="Levesque C.A."/>
            <person name="Brouwer H."/>
            <person name="Cano L."/>
            <person name="Hamilton J.P."/>
            <person name="Holt C."/>
            <person name="Huitema E."/>
            <person name="Raffaele S."/>
            <person name="Robideau G.P."/>
            <person name="Thines M."/>
            <person name="Win J."/>
            <person name="Zerillo M.M."/>
            <person name="Beakes G.W."/>
            <person name="Boore J.L."/>
            <person name="Busam D."/>
            <person name="Dumas B."/>
            <person name="Ferriera S."/>
            <person name="Fuerstenberg S.I."/>
            <person name="Gachon C.M."/>
            <person name="Gaulin E."/>
            <person name="Govers F."/>
            <person name="Grenville-Briggs L."/>
            <person name="Horner N."/>
            <person name="Hostetler J."/>
            <person name="Jiang R.H."/>
            <person name="Johnson J."/>
            <person name="Krajaejun T."/>
            <person name="Lin H."/>
            <person name="Meijer H.J."/>
            <person name="Moore B."/>
            <person name="Morris P."/>
            <person name="Phuntmart V."/>
            <person name="Puiu D."/>
            <person name="Shetty J."/>
            <person name="Stajich J.E."/>
            <person name="Tripathy S."/>
            <person name="Wawra S."/>
            <person name="van West P."/>
            <person name="Whitty B.R."/>
            <person name="Coutinho P.M."/>
            <person name="Henrissat B."/>
            <person name="Martin F."/>
            <person name="Thomas P.D."/>
            <person name="Tyler B.M."/>
            <person name="De Vries R.P."/>
            <person name="Kamoun S."/>
            <person name="Yandell M."/>
            <person name="Tisserat N."/>
            <person name="Buell C.R."/>
        </authorList>
    </citation>
    <scope>NUCLEOTIDE SEQUENCE</scope>
    <source>
        <strain evidence="11">DAOM:BR144</strain>
    </source>
</reference>
<dbReference type="VEuPathDB" id="FungiDB:PYU1_G008346"/>
<name>K3WTR6_GLOUD</name>
<evidence type="ECO:0000256" key="9">
    <source>
        <dbReference type="RuleBase" id="RU369031"/>
    </source>
</evidence>
<comment type="catalytic activity">
    <reaction evidence="7 9">
        <text>O-phospho-L-seryl-[protein] + H2O = L-seryl-[protein] + phosphate</text>
        <dbReference type="Rhea" id="RHEA:20629"/>
        <dbReference type="Rhea" id="RHEA-COMP:9863"/>
        <dbReference type="Rhea" id="RHEA-COMP:11604"/>
        <dbReference type="ChEBI" id="CHEBI:15377"/>
        <dbReference type="ChEBI" id="CHEBI:29999"/>
        <dbReference type="ChEBI" id="CHEBI:43474"/>
        <dbReference type="ChEBI" id="CHEBI:83421"/>
        <dbReference type="EC" id="3.1.3.16"/>
    </reaction>
</comment>
<dbReference type="GO" id="GO:0004722">
    <property type="term" value="F:protein serine/threonine phosphatase activity"/>
    <property type="evidence" value="ECO:0007669"/>
    <property type="project" value="UniProtKB-UniRule"/>
</dbReference>
<comment type="subcellular location">
    <subcellularLocation>
        <location evidence="1 9">Nucleus</location>
    </subcellularLocation>
</comment>
<evidence type="ECO:0000256" key="1">
    <source>
        <dbReference type="ARBA" id="ARBA00004123"/>
    </source>
</evidence>
<evidence type="ECO:0000256" key="7">
    <source>
        <dbReference type="ARBA" id="ARBA00047761"/>
    </source>
</evidence>
<dbReference type="EMBL" id="GL376613">
    <property type="status" value="NOT_ANNOTATED_CDS"/>
    <property type="molecule type" value="Genomic_DNA"/>
</dbReference>
<evidence type="ECO:0000256" key="2">
    <source>
        <dbReference type="ARBA" id="ARBA00008978"/>
    </source>
</evidence>
<dbReference type="AlphaFoldDB" id="K3WTR6"/>
<comment type="similarity">
    <text evidence="2 9">Belongs to the SSU72 phosphatase family.</text>
</comment>